<dbReference type="AlphaFoldDB" id="A0A9X7Z907"/>
<comment type="function">
    <text evidence="15 16">Catalyzes the condensation of ATP and 5-phosphoribose 1-diphosphate to form N'-(5'-phosphoribosyl)-ATP (PR-ATP). Has a crucial role in the pathway because the rate of histidine biosynthesis seems to be controlled primarily by regulation of HisG enzymatic activity.</text>
</comment>
<dbReference type="PANTHER" id="PTHR21403">
    <property type="entry name" value="ATP PHOSPHORIBOSYLTRANSFERASE ATP-PRTASE"/>
    <property type="match status" value="1"/>
</dbReference>
<comment type="pathway">
    <text evidence="3 16">Amino-acid biosynthesis; L-histidine biosynthesis; L-histidine from 5-phospho-alpha-D-ribose 1-diphosphate: step 1/9.</text>
</comment>
<evidence type="ECO:0000256" key="16">
    <source>
        <dbReference type="HAMAP-Rule" id="MF_01018"/>
    </source>
</evidence>
<accession>A0A9X7Z907</accession>
<name>A0A9X7Z907_9BACL</name>
<dbReference type="InterPro" id="IPR024893">
    <property type="entry name" value="ATP_PRibTrfase_HisG_short"/>
</dbReference>
<dbReference type="KEGG" id="afx:JZ786_08795"/>
<evidence type="ECO:0000256" key="13">
    <source>
        <dbReference type="ARBA" id="ARBA00022840"/>
    </source>
</evidence>
<dbReference type="Pfam" id="PF01634">
    <property type="entry name" value="HisG"/>
    <property type="match status" value="1"/>
</dbReference>
<dbReference type="Proteomes" id="UP000663505">
    <property type="component" value="Chromosome"/>
</dbReference>
<dbReference type="InterPro" id="IPR018198">
    <property type="entry name" value="ATP_PRibTrfase_CS"/>
</dbReference>
<evidence type="ECO:0000256" key="15">
    <source>
        <dbReference type="ARBA" id="ARBA00024861"/>
    </source>
</evidence>
<keyword evidence="11 16" id="KW-0808">Transferase</keyword>
<dbReference type="SUPFAM" id="SSF53850">
    <property type="entry name" value="Periplasmic binding protein-like II"/>
    <property type="match status" value="1"/>
</dbReference>
<reference evidence="18 19" key="1">
    <citation type="submission" date="2021-02" db="EMBL/GenBank/DDBJ databases">
        <title>Alicyclobacillus curvatus sp. nov. and Alicyclobacillus mengziensis sp. nov., two acidophilic bacteria isolated from acid mine drainage.</title>
        <authorList>
            <person name="Huang Y."/>
        </authorList>
    </citation>
    <scope>NUCLEOTIDE SEQUENCE [LARGE SCALE GENOMIC DNA]</scope>
    <source>
        <strain evidence="18 19">S30H14</strain>
    </source>
</reference>
<evidence type="ECO:0000313" key="19">
    <source>
        <dbReference type="Proteomes" id="UP000663505"/>
    </source>
</evidence>
<dbReference type="CDD" id="cd13595">
    <property type="entry name" value="PBP2_HisGs"/>
    <property type="match status" value="1"/>
</dbReference>
<evidence type="ECO:0000256" key="9">
    <source>
        <dbReference type="ARBA" id="ARBA00022605"/>
    </source>
</evidence>
<protein>
    <recommendedName>
        <fullName evidence="7 16">ATP phosphoribosyltransferase</fullName>
        <shortName evidence="16">ATP-PRT</shortName>
        <shortName evidence="16">ATP-PRTase</shortName>
        <ecNumber evidence="6 16">2.4.2.17</ecNumber>
    </recommendedName>
</protein>
<dbReference type="InterPro" id="IPR013820">
    <property type="entry name" value="ATP_PRibTrfase_cat"/>
</dbReference>
<comment type="similarity">
    <text evidence="4 16">Belongs to the ATP phosphoribosyltransferase family. Short subfamily.</text>
</comment>
<evidence type="ECO:0000256" key="3">
    <source>
        <dbReference type="ARBA" id="ARBA00004667"/>
    </source>
</evidence>
<evidence type="ECO:0000313" key="18">
    <source>
        <dbReference type="EMBL" id="QSO49008.1"/>
    </source>
</evidence>
<dbReference type="GO" id="GO:0000105">
    <property type="term" value="P:L-histidine biosynthetic process"/>
    <property type="evidence" value="ECO:0007669"/>
    <property type="project" value="UniProtKB-UniRule"/>
</dbReference>
<dbReference type="Gene3D" id="3.40.190.10">
    <property type="entry name" value="Periplasmic binding protein-like II"/>
    <property type="match status" value="2"/>
</dbReference>
<keyword evidence="10 16" id="KW-0328">Glycosyltransferase</keyword>
<evidence type="ECO:0000256" key="2">
    <source>
        <dbReference type="ARBA" id="ARBA00004496"/>
    </source>
</evidence>
<dbReference type="EC" id="2.4.2.17" evidence="6 16"/>
<dbReference type="PROSITE" id="PS01316">
    <property type="entry name" value="ATP_P_PHORIBOSYLTR"/>
    <property type="match status" value="1"/>
</dbReference>
<dbReference type="PANTHER" id="PTHR21403:SF8">
    <property type="entry name" value="ATP PHOSPHORIBOSYLTRANSFERASE"/>
    <property type="match status" value="1"/>
</dbReference>
<dbReference type="EMBL" id="CP071182">
    <property type="protein sequence ID" value="QSO49008.1"/>
    <property type="molecule type" value="Genomic_DNA"/>
</dbReference>
<evidence type="ECO:0000256" key="11">
    <source>
        <dbReference type="ARBA" id="ARBA00022679"/>
    </source>
</evidence>
<organism evidence="18 19">
    <name type="scientific">Alicyclobacillus mengziensis</name>
    <dbReference type="NCBI Taxonomy" id="2931921"/>
    <lineage>
        <taxon>Bacteria</taxon>
        <taxon>Bacillati</taxon>
        <taxon>Bacillota</taxon>
        <taxon>Bacilli</taxon>
        <taxon>Bacillales</taxon>
        <taxon>Alicyclobacillaceae</taxon>
        <taxon>Alicyclobacillus</taxon>
    </lineage>
</organism>
<evidence type="ECO:0000256" key="1">
    <source>
        <dbReference type="ARBA" id="ARBA00000915"/>
    </source>
</evidence>
<feature type="domain" description="ATP phosphoribosyltransferase catalytic" evidence="17">
    <location>
        <begin position="67"/>
        <end position="216"/>
    </location>
</feature>
<dbReference type="HAMAP" id="MF_01018">
    <property type="entry name" value="HisG_Short"/>
    <property type="match status" value="1"/>
</dbReference>
<proteinExistence type="inferred from homology"/>
<keyword evidence="9 16" id="KW-0028">Amino-acid biosynthesis</keyword>
<gene>
    <name evidence="16" type="primary">hisG</name>
    <name evidence="18" type="ORF">JZ786_08795</name>
</gene>
<comment type="catalytic activity">
    <reaction evidence="1 16">
        <text>1-(5-phospho-beta-D-ribosyl)-ATP + diphosphate = 5-phospho-alpha-D-ribose 1-diphosphate + ATP</text>
        <dbReference type="Rhea" id="RHEA:18473"/>
        <dbReference type="ChEBI" id="CHEBI:30616"/>
        <dbReference type="ChEBI" id="CHEBI:33019"/>
        <dbReference type="ChEBI" id="CHEBI:58017"/>
        <dbReference type="ChEBI" id="CHEBI:73183"/>
        <dbReference type="EC" id="2.4.2.17"/>
    </reaction>
</comment>
<keyword evidence="14 16" id="KW-0368">Histidine biosynthesis</keyword>
<sequence length="220" mass="23872">MLTIALAKGRTADDVLPLWMDAGLPKPDGMDESRSLVFHGGAAFNQAEGGVASNVVDDNALRFLLAKPADVPTYVSFGVADIGIVGEDVVLESAREVYELLDLKKAECRLCVAGRPEYKNQPARRVATKYPRLADQYFRSRGEAVEIIPLGGSIELAAVIGLADRIFDLVQTGSTLVANGLVIFDEVIQVSARLVANRSSYRTKRRLIDEISARLAEAIR</sequence>
<evidence type="ECO:0000256" key="5">
    <source>
        <dbReference type="ARBA" id="ARBA00011496"/>
    </source>
</evidence>
<evidence type="ECO:0000256" key="4">
    <source>
        <dbReference type="ARBA" id="ARBA00009489"/>
    </source>
</evidence>
<evidence type="ECO:0000256" key="6">
    <source>
        <dbReference type="ARBA" id="ARBA00011946"/>
    </source>
</evidence>
<dbReference type="GO" id="GO:0003879">
    <property type="term" value="F:ATP phosphoribosyltransferase activity"/>
    <property type="evidence" value="ECO:0007669"/>
    <property type="project" value="UniProtKB-UniRule"/>
</dbReference>
<keyword evidence="8 16" id="KW-0963">Cytoplasm</keyword>
<evidence type="ECO:0000256" key="8">
    <source>
        <dbReference type="ARBA" id="ARBA00022490"/>
    </source>
</evidence>
<dbReference type="FunFam" id="3.40.190.10:FF:000008">
    <property type="entry name" value="ATP phosphoribosyltransferase"/>
    <property type="match status" value="1"/>
</dbReference>
<dbReference type="GO" id="GO:0005737">
    <property type="term" value="C:cytoplasm"/>
    <property type="evidence" value="ECO:0007669"/>
    <property type="project" value="UniProtKB-SubCell"/>
</dbReference>
<keyword evidence="19" id="KW-1185">Reference proteome</keyword>
<dbReference type="InterPro" id="IPR001348">
    <property type="entry name" value="ATP_PRibTrfase_HisG"/>
</dbReference>
<comment type="subcellular location">
    <subcellularLocation>
        <location evidence="2 16">Cytoplasm</location>
    </subcellularLocation>
</comment>
<dbReference type="GO" id="GO:0005524">
    <property type="term" value="F:ATP binding"/>
    <property type="evidence" value="ECO:0007669"/>
    <property type="project" value="UniProtKB-KW"/>
</dbReference>
<comment type="domain">
    <text evidence="16">Lacks the C-terminal regulatory region which is replaced by HisZ.</text>
</comment>
<evidence type="ECO:0000256" key="14">
    <source>
        <dbReference type="ARBA" id="ARBA00023102"/>
    </source>
</evidence>
<evidence type="ECO:0000256" key="12">
    <source>
        <dbReference type="ARBA" id="ARBA00022741"/>
    </source>
</evidence>
<dbReference type="RefSeq" id="WP_206658322.1">
    <property type="nucleotide sequence ID" value="NZ_CP071182.1"/>
</dbReference>
<evidence type="ECO:0000256" key="10">
    <source>
        <dbReference type="ARBA" id="ARBA00022676"/>
    </source>
</evidence>
<evidence type="ECO:0000256" key="7">
    <source>
        <dbReference type="ARBA" id="ARBA00020998"/>
    </source>
</evidence>
<comment type="subunit">
    <text evidence="5 16">Heteromultimer composed of HisG and HisZ subunits.</text>
</comment>
<keyword evidence="13 16" id="KW-0067">ATP-binding</keyword>
<dbReference type="NCBIfam" id="TIGR00070">
    <property type="entry name" value="hisG"/>
    <property type="match status" value="1"/>
</dbReference>
<evidence type="ECO:0000259" key="17">
    <source>
        <dbReference type="Pfam" id="PF01634"/>
    </source>
</evidence>
<keyword evidence="12 16" id="KW-0547">Nucleotide-binding</keyword>